<sequence>MGMYFLEYLELLEKNHGKIEIDGVIHEFAAGELGHPEAESIWWKCNGIYSQPKLPDILLEVGNNAEFLNCKLQHHRDKLAPMRILRFRSLKIDLSCEDRHKFMKLVSKIYQREIRMKGRFRFHYFRDCYFLFQGAKVAGRFVTWLIFFLKQYYEN</sequence>
<feature type="domain" description="DYW" evidence="2">
    <location>
        <begin position="89"/>
        <end position="128"/>
    </location>
</feature>
<reference evidence="3 4" key="1">
    <citation type="submission" date="2024-03" db="EMBL/GenBank/DDBJ databases">
        <authorList>
            <person name="Gkanogiannis A."/>
            <person name="Becerra Lopez-Lavalle L."/>
        </authorList>
    </citation>
    <scope>NUCLEOTIDE SEQUENCE [LARGE SCALE GENOMIC DNA]</scope>
</reference>
<keyword evidence="4" id="KW-1185">Reference proteome</keyword>
<evidence type="ECO:0000313" key="3">
    <source>
        <dbReference type="EMBL" id="CAK9326466.1"/>
    </source>
</evidence>
<evidence type="ECO:0000256" key="1">
    <source>
        <dbReference type="ARBA" id="ARBA00006643"/>
    </source>
</evidence>
<dbReference type="EMBL" id="OZ021741">
    <property type="protein sequence ID" value="CAK9326466.1"/>
    <property type="molecule type" value="Genomic_DNA"/>
</dbReference>
<evidence type="ECO:0000259" key="2">
    <source>
        <dbReference type="Pfam" id="PF14432"/>
    </source>
</evidence>
<accession>A0ABP0Z573</accession>
<organism evidence="3 4">
    <name type="scientific">Citrullus colocynthis</name>
    <name type="common">colocynth</name>
    <dbReference type="NCBI Taxonomy" id="252529"/>
    <lineage>
        <taxon>Eukaryota</taxon>
        <taxon>Viridiplantae</taxon>
        <taxon>Streptophyta</taxon>
        <taxon>Embryophyta</taxon>
        <taxon>Tracheophyta</taxon>
        <taxon>Spermatophyta</taxon>
        <taxon>Magnoliopsida</taxon>
        <taxon>eudicotyledons</taxon>
        <taxon>Gunneridae</taxon>
        <taxon>Pentapetalae</taxon>
        <taxon>rosids</taxon>
        <taxon>fabids</taxon>
        <taxon>Cucurbitales</taxon>
        <taxon>Cucurbitaceae</taxon>
        <taxon>Benincaseae</taxon>
        <taxon>Citrullus</taxon>
    </lineage>
</organism>
<proteinExistence type="inferred from homology"/>
<dbReference type="Pfam" id="PF14432">
    <property type="entry name" value="DYW_deaminase"/>
    <property type="match status" value="1"/>
</dbReference>
<gene>
    <name evidence="3" type="ORF">CITCOLO1_LOCUS18816</name>
</gene>
<dbReference type="InterPro" id="IPR032867">
    <property type="entry name" value="DYW_dom"/>
</dbReference>
<comment type="similarity">
    <text evidence="1">Belongs to the PPR family. PCMP-H subfamily.</text>
</comment>
<dbReference type="Proteomes" id="UP001642487">
    <property type="component" value="Chromosome 7"/>
</dbReference>
<protein>
    <recommendedName>
        <fullName evidence="2">DYW domain-containing protein</fullName>
    </recommendedName>
</protein>
<evidence type="ECO:0000313" key="4">
    <source>
        <dbReference type="Proteomes" id="UP001642487"/>
    </source>
</evidence>
<name>A0ABP0Z573_9ROSI</name>